<protein>
    <submittedName>
        <fullName evidence="2">FHA domain-containing protein</fullName>
    </submittedName>
</protein>
<evidence type="ECO:0000313" key="2">
    <source>
        <dbReference type="WBParaSite" id="JU765_v2.g15664.t1"/>
    </source>
</evidence>
<evidence type="ECO:0000313" key="1">
    <source>
        <dbReference type="Proteomes" id="UP000887576"/>
    </source>
</evidence>
<name>A0AC34QEM4_9BILA</name>
<accession>A0AC34QEM4</accession>
<proteinExistence type="predicted"/>
<dbReference type="Proteomes" id="UP000887576">
    <property type="component" value="Unplaced"/>
</dbReference>
<reference evidence="2" key="1">
    <citation type="submission" date="2022-11" db="UniProtKB">
        <authorList>
            <consortium name="WormBaseParasite"/>
        </authorList>
    </citation>
    <scope>IDENTIFICATION</scope>
</reference>
<dbReference type="WBParaSite" id="JU765_v2.g15664.t1">
    <property type="protein sequence ID" value="JU765_v2.g15664.t1"/>
    <property type="gene ID" value="JU765_v2.g15664"/>
</dbReference>
<sequence length="310" mass="35740">MTTPSTTKSISQKPHCAEKDAFPIPNWAGMPPHGAHLDCIKNDKLVQKLFVDELTHYYFGRNVDVCEIPVEHASCSRVHAVLVYHKYLNRFALIDLGSSPLTPIFLDVGTKFYFGASTRRFVIREKFEPKVEKEDEKEKNENLKPKQVLPENEEELDHLTEYNTAQNRRIPVIEQSQEEARKKKKNRAKLTFAAEEVVIDLDAPDVGRFQNLVQTTIVPRKRKLDESVSEFPTFAARPKIVLRKLQDFGDDEEEKEEDSFSSILGVRLNVAPDLDHLDPTTITSHDEEHHQHKKYVKEVWPGRKPTHPIE</sequence>
<organism evidence="1 2">
    <name type="scientific">Panagrolaimus sp. JU765</name>
    <dbReference type="NCBI Taxonomy" id="591449"/>
    <lineage>
        <taxon>Eukaryota</taxon>
        <taxon>Metazoa</taxon>
        <taxon>Ecdysozoa</taxon>
        <taxon>Nematoda</taxon>
        <taxon>Chromadorea</taxon>
        <taxon>Rhabditida</taxon>
        <taxon>Tylenchina</taxon>
        <taxon>Panagrolaimomorpha</taxon>
        <taxon>Panagrolaimoidea</taxon>
        <taxon>Panagrolaimidae</taxon>
        <taxon>Panagrolaimus</taxon>
    </lineage>
</organism>